<reference evidence="1" key="1">
    <citation type="journal article" date="2010" name="Science">
        <title>Plasticity of animal genome architecture unmasked by rapid evolution of a pelagic tunicate.</title>
        <authorList>
            <person name="Denoeud F."/>
            <person name="Henriet S."/>
            <person name="Mungpakdee S."/>
            <person name="Aury J.M."/>
            <person name="Da Silva C."/>
            <person name="Brinkmann H."/>
            <person name="Mikhaleva J."/>
            <person name="Olsen L.C."/>
            <person name="Jubin C."/>
            <person name="Canestro C."/>
            <person name="Bouquet J.M."/>
            <person name="Danks G."/>
            <person name="Poulain J."/>
            <person name="Campsteijn C."/>
            <person name="Adamski M."/>
            <person name="Cross I."/>
            <person name="Yadetie F."/>
            <person name="Muffato M."/>
            <person name="Louis A."/>
            <person name="Butcher S."/>
            <person name="Tsagkogeorga G."/>
            <person name="Konrad A."/>
            <person name="Singh S."/>
            <person name="Jensen M.F."/>
            <person name="Cong E.H."/>
            <person name="Eikeseth-Otteraa H."/>
            <person name="Noel B."/>
            <person name="Anthouard V."/>
            <person name="Porcel B.M."/>
            <person name="Kachouri-Lafond R."/>
            <person name="Nishino A."/>
            <person name="Ugolini M."/>
            <person name="Chourrout P."/>
            <person name="Nishida H."/>
            <person name="Aasland R."/>
            <person name="Huzurbazar S."/>
            <person name="Westhof E."/>
            <person name="Delsuc F."/>
            <person name="Lehrach H."/>
            <person name="Reinhardt R."/>
            <person name="Weissenbach J."/>
            <person name="Roy S.W."/>
            <person name="Artiguenave F."/>
            <person name="Postlethwait J.H."/>
            <person name="Manak J.R."/>
            <person name="Thompson E.M."/>
            <person name="Jaillon O."/>
            <person name="Du Pasquier L."/>
            <person name="Boudinot P."/>
            <person name="Liberles D.A."/>
            <person name="Volff J.N."/>
            <person name="Philippe H."/>
            <person name="Lenhard B."/>
            <person name="Roest Crollius H."/>
            <person name="Wincker P."/>
            <person name="Chourrout D."/>
        </authorList>
    </citation>
    <scope>NUCLEOTIDE SEQUENCE [LARGE SCALE GENOMIC DNA]</scope>
</reference>
<accession>E4Y0F5</accession>
<keyword evidence="2" id="KW-1185">Reference proteome</keyword>
<dbReference type="OrthoDB" id="10427891at2759"/>
<dbReference type="EMBL" id="FN653492">
    <property type="protein sequence ID" value="CBY15363.1"/>
    <property type="molecule type" value="Genomic_DNA"/>
</dbReference>
<sequence length="141" mass="16444">MFLPTPPRIKEPTLKIVSYLSRDFEKLKLFRIPTNTQNAYFEKKLIVDFVRRGLTIYRKAEVGDKRLVSLEQSRHHRELFIITIFNISFSDEGMYFTEFETENAKYRSELVNLYVNSIGPLMIEFAFFGAVVLSSGSATCR</sequence>
<organism evidence="1">
    <name type="scientific">Oikopleura dioica</name>
    <name type="common">Tunicate</name>
    <dbReference type="NCBI Taxonomy" id="34765"/>
    <lineage>
        <taxon>Eukaryota</taxon>
        <taxon>Metazoa</taxon>
        <taxon>Chordata</taxon>
        <taxon>Tunicata</taxon>
        <taxon>Appendicularia</taxon>
        <taxon>Copelata</taxon>
        <taxon>Oikopleuridae</taxon>
        <taxon>Oikopleura</taxon>
    </lineage>
</organism>
<protein>
    <submittedName>
        <fullName evidence="1">Uncharacterized protein</fullName>
    </submittedName>
</protein>
<gene>
    <name evidence="1" type="ORF">GSOID_T00012272001</name>
</gene>
<evidence type="ECO:0000313" key="2">
    <source>
        <dbReference type="Proteomes" id="UP000001307"/>
    </source>
</evidence>
<proteinExistence type="predicted"/>
<dbReference type="Proteomes" id="UP000001307">
    <property type="component" value="Unassembled WGS sequence"/>
</dbReference>
<dbReference type="AlphaFoldDB" id="E4Y0F5"/>
<dbReference type="InParanoid" id="E4Y0F5"/>
<evidence type="ECO:0000313" key="1">
    <source>
        <dbReference type="EMBL" id="CBY15363.1"/>
    </source>
</evidence>
<name>E4Y0F5_OIKDI</name>